<evidence type="ECO:0000256" key="1">
    <source>
        <dbReference type="ARBA" id="ARBA00023004"/>
    </source>
</evidence>
<dbReference type="InterPro" id="IPR007167">
    <property type="entry name" value="Fe-transptr_FeoA-like"/>
</dbReference>
<feature type="domain" description="Ferrous iron transporter FeoA-like" evidence="2">
    <location>
        <begin position="178"/>
        <end position="249"/>
    </location>
</feature>
<feature type="domain" description="Ferrous iron transporter FeoA-like" evidence="2">
    <location>
        <begin position="261"/>
        <end position="335"/>
    </location>
</feature>
<gene>
    <name evidence="3" type="ORF">ENT37_03520</name>
</gene>
<evidence type="ECO:0000259" key="2">
    <source>
        <dbReference type="SMART" id="SM00899"/>
    </source>
</evidence>
<dbReference type="InterPro" id="IPR036388">
    <property type="entry name" value="WH-like_DNA-bd_sf"/>
</dbReference>
<dbReference type="InterPro" id="IPR022689">
    <property type="entry name" value="Iron_dep_repressor"/>
</dbReference>
<accession>A0A7C4KG16</accession>
<dbReference type="PANTHER" id="PTHR33238">
    <property type="entry name" value="IRON (METAL) DEPENDENT REPRESSOR, DTXR FAMILY"/>
    <property type="match status" value="1"/>
</dbReference>
<organism evidence="3">
    <name type="scientific">Anaerolinea thermolimosa</name>
    <dbReference type="NCBI Taxonomy" id="229919"/>
    <lineage>
        <taxon>Bacteria</taxon>
        <taxon>Bacillati</taxon>
        <taxon>Chloroflexota</taxon>
        <taxon>Anaerolineae</taxon>
        <taxon>Anaerolineales</taxon>
        <taxon>Anaerolineaceae</taxon>
        <taxon>Anaerolinea</taxon>
    </lineage>
</organism>
<dbReference type="Gene3D" id="1.10.10.10">
    <property type="entry name" value="Winged helix-like DNA-binding domain superfamily/Winged helix DNA-binding domain"/>
    <property type="match status" value="1"/>
</dbReference>
<protein>
    <recommendedName>
        <fullName evidence="2">Ferrous iron transporter FeoA-like domain-containing protein</fullName>
    </recommendedName>
</protein>
<name>A0A7C4KG16_9CHLR</name>
<dbReference type="PANTHER" id="PTHR33238:SF7">
    <property type="entry name" value="IRON-DEPENDENT TRANSCRIPTIONAL REGULATOR"/>
    <property type="match status" value="1"/>
</dbReference>
<dbReference type="InterPro" id="IPR036421">
    <property type="entry name" value="Fe_dep_repressor_sf"/>
</dbReference>
<dbReference type="SUPFAM" id="SSF47979">
    <property type="entry name" value="Iron-dependent repressor protein, dimerization domain"/>
    <property type="match status" value="1"/>
</dbReference>
<dbReference type="GO" id="GO:0046983">
    <property type="term" value="F:protein dimerization activity"/>
    <property type="evidence" value="ECO:0007669"/>
    <property type="project" value="InterPro"/>
</dbReference>
<comment type="caution">
    <text evidence="3">The sequence shown here is derived from an EMBL/GenBank/DDBJ whole genome shotgun (WGS) entry which is preliminary data.</text>
</comment>
<dbReference type="GO" id="GO:0003700">
    <property type="term" value="F:DNA-binding transcription factor activity"/>
    <property type="evidence" value="ECO:0007669"/>
    <property type="project" value="InterPro"/>
</dbReference>
<dbReference type="InterPro" id="IPR050536">
    <property type="entry name" value="DtxR_MntR_Metal-Reg"/>
</dbReference>
<dbReference type="SMART" id="SM00899">
    <property type="entry name" value="FeoA"/>
    <property type="match status" value="2"/>
</dbReference>
<evidence type="ECO:0000313" key="3">
    <source>
        <dbReference type="EMBL" id="HGS20922.1"/>
    </source>
</evidence>
<keyword evidence="1" id="KW-0408">Iron</keyword>
<dbReference type="Pfam" id="PF04023">
    <property type="entry name" value="FeoA"/>
    <property type="match status" value="1"/>
</dbReference>
<dbReference type="GO" id="GO:0046914">
    <property type="term" value="F:transition metal ion binding"/>
    <property type="evidence" value="ECO:0007669"/>
    <property type="project" value="InterPro"/>
</dbReference>
<dbReference type="InterPro" id="IPR008988">
    <property type="entry name" value="Transcriptional_repressor_C"/>
</dbReference>
<dbReference type="EMBL" id="DSYK01000182">
    <property type="protein sequence ID" value="HGS20922.1"/>
    <property type="molecule type" value="Genomic_DNA"/>
</dbReference>
<dbReference type="InterPro" id="IPR001367">
    <property type="entry name" value="Fe_dep_repressor"/>
</dbReference>
<dbReference type="Gene3D" id="2.30.30.90">
    <property type="match status" value="1"/>
</dbReference>
<proteinExistence type="predicted"/>
<dbReference type="InterPro" id="IPR038157">
    <property type="entry name" value="FeoA_core_dom"/>
</dbReference>
<dbReference type="Pfam" id="PF02742">
    <property type="entry name" value="Fe_dep_repr_C"/>
    <property type="match status" value="1"/>
</dbReference>
<dbReference type="SMART" id="SM00529">
    <property type="entry name" value="HTH_DTXR"/>
    <property type="match status" value="1"/>
</dbReference>
<reference evidence="3" key="1">
    <citation type="journal article" date="2020" name="mSystems">
        <title>Genome- and Community-Level Interaction Insights into Carbon Utilization and Element Cycling Functions of Hydrothermarchaeota in Hydrothermal Sediment.</title>
        <authorList>
            <person name="Zhou Z."/>
            <person name="Liu Y."/>
            <person name="Xu W."/>
            <person name="Pan J."/>
            <person name="Luo Z.H."/>
            <person name="Li M."/>
        </authorList>
    </citation>
    <scope>NUCLEOTIDE SEQUENCE [LARGE SCALE GENOMIC DNA]</scope>
    <source>
        <strain evidence="3">SpSt-573</strain>
    </source>
</reference>
<sequence>MPVSWTLAVVGFALLVLFLFLPRRGALARWRRWQAHTARERLEDALKLLLDHEWQHLTISPGALSAALRLPERRGLQLAERLQSLGLVTMQGNALRLTPEGQRAALQVTRAHRLLERYLADEARMPLQQVHRVAHRMEHRLTPSQVDELDAALGFPRRDPHGDPIPAPHGSLPPLSGVPLTDWEVGQPGVIAQIEDEPPLACAQILAEGLAPGQVVQLLEKTPRHLLLTNGENEVRLAPAVAGNLLIEPLPAQADKTAGALPLDRLPPHQRGEIVALDEACQGFTRRRFLDLGLTPGTVVTPELLNAFGDPRAYRLRGTLVALRRDQAAQIWVRPLPLAE</sequence>
<dbReference type="AlphaFoldDB" id="A0A7C4KG16"/>
<dbReference type="SUPFAM" id="SSF50037">
    <property type="entry name" value="C-terminal domain of transcriptional repressors"/>
    <property type="match status" value="1"/>
</dbReference>